<keyword evidence="3" id="KW-1185">Reference proteome</keyword>
<feature type="compositionally biased region" description="Basic residues" evidence="1">
    <location>
        <begin position="25"/>
        <end position="37"/>
    </location>
</feature>
<dbReference type="Proteomes" id="UP001159363">
    <property type="component" value="Chromosome 12"/>
</dbReference>
<organism evidence="2 3">
    <name type="scientific">Dryococelus australis</name>
    <dbReference type="NCBI Taxonomy" id="614101"/>
    <lineage>
        <taxon>Eukaryota</taxon>
        <taxon>Metazoa</taxon>
        <taxon>Ecdysozoa</taxon>
        <taxon>Arthropoda</taxon>
        <taxon>Hexapoda</taxon>
        <taxon>Insecta</taxon>
        <taxon>Pterygota</taxon>
        <taxon>Neoptera</taxon>
        <taxon>Polyneoptera</taxon>
        <taxon>Phasmatodea</taxon>
        <taxon>Verophasmatodea</taxon>
        <taxon>Anareolatae</taxon>
        <taxon>Phasmatidae</taxon>
        <taxon>Eurycanthinae</taxon>
        <taxon>Dryococelus</taxon>
    </lineage>
</organism>
<sequence length="595" mass="64589">MRGCTKVTRSPRKPADRRRVARHDYHLRKSGKGVGRTRKNENKQGVDEDVQGLGERRIDADGAIRASEVYEMSTGGKVRSISGRSAKEVEAPVVVSDKAWGRHRRQMARDPRRSDAETTLGPPHSSADVLLNPSRPDAKKGVQMVARWPDAVSKKLVGGGGWRIAPNAITVNLTFADPPSAKLAVSMPARLITKSWCLLLLPQLIQNPLQIRSPKRKDAVSFSLRYNAGTPTSKDNCHFNYLLGEGGARTVVERFEGSPSTKANRVRFPGGVASGISHARIVPDDAACRWVFSGISHSPALTLRRCSVLTLIGSQHPDISPLHFISPLRTCLLCGYTNNITMTPTRHRHKLQPTKDTSQNDNDRWPLCLRRGWRGIITLAPGEARQTGAACTWRTGPAGVRGGVPCTGCGSGCGRLTALCPNQPPGLPPRLSPNECDTATHAKCTIAATRKAFNWLAGQLACPPPTKANWLQYPTEFSHAGIVPDDAVGQRVFLGDLPFPLPLSFLSRYIGSQDLVSSLTWNSQRGLVSRGLEIGGCQGQRSHAPAHNRPIVRGRQPEGSGVAGGEVGRRGALITREQFAVQRAQRPCFNRTASA</sequence>
<feature type="region of interest" description="Disordered" evidence="1">
    <location>
        <begin position="1"/>
        <end position="54"/>
    </location>
</feature>
<reference evidence="2 3" key="1">
    <citation type="submission" date="2023-02" db="EMBL/GenBank/DDBJ databases">
        <title>LHISI_Scaffold_Assembly.</title>
        <authorList>
            <person name="Stuart O.P."/>
            <person name="Cleave R."/>
            <person name="Magrath M.J.L."/>
            <person name="Mikheyev A.S."/>
        </authorList>
    </citation>
    <scope>NUCLEOTIDE SEQUENCE [LARGE SCALE GENOMIC DNA]</scope>
    <source>
        <strain evidence="2">Daus_M_001</strain>
        <tissue evidence="2">Leg muscle</tissue>
    </source>
</reference>
<evidence type="ECO:0000313" key="2">
    <source>
        <dbReference type="EMBL" id="KAJ8870015.1"/>
    </source>
</evidence>
<gene>
    <name evidence="2" type="ORF">PR048_029026</name>
</gene>
<accession>A0ABQ9GC74</accession>
<evidence type="ECO:0000256" key="1">
    <source>
        <dbReference type="SAM" id="MobiDB-lite"/>
    </source>
</evidence>
<feature type="compositionally biased region" description="Basic and acidic residues" evidence="1">
    <location>
        <begin position="13"/>
        <end position="24"/>
    </location>
</feature>
<proteinExistence type="predicted"/>
<dbReference type="EMBL" id="JARBHB010000013">
    <property type="protein sequence ID" value="KAJ8870015.1"/>
    <property type="molecule type" value="Genomic_DNA"/>
</dbReference>
<comment type="caution">
    <text evidence="2">The sequence shown here is derived from an EMBL/GenBank/DDBJ whole genome shotgun (WGS) entry which is preliminary data.</text>
</comment>
<protein>
    <submittedName>
        <fullName evidence="2">Uncharacterized protein</fullName>
    </submittedName>
</protein>
<feature type="compositionally biased region" description="Basic and acidic residues" evidence="1">
    <location>
        <begin position="107"/>
        <end position="116"/>
    </location>
</feature>
<feature type="region of interest" description="Disordered" evidence="1">
    <location>
        <begin position="538"/>
        <end position="566"/>
    </location>
</feature>
<feature type="region of interest" description="Disordered" evidence="1">
    <location>
        <begin position="102"/>
        <end position="136"/>
    </location>
</feature>
<evidence type="ECO:0000313" key="3">
    <source>
        <dbReference type="Proteomes" id="UP001159363"/>
    </source>
</evidence>
<name>A0ABQ9GC74_9NEOP</name>